<organism evidence="2 3">
    <name type="scientific">Portunus trituberculatus</name>
    <name type="common">Swimming crab</name>
    <name type="synonym">Neptunus trituberculatus</name>
    <dbReference type="NCBI Taxonomy" id="210409"/>
    <lineage>
        <taxon>Eukaryota</taxon>
        <taxon>Metazoa</taxon>
        <taxon>Ecdysozoa</taxon>
        <taxon>Arthropoda</taxon>
        <taxon>Crustacea</taxon>
        <taxon>Multicrustacea</taxon>
        <taxon>Malacostraca</taxon>
        <taxon>Eumalacostraca</taxon>
        <taxon>Eucarida</taxon>
        <taxon>Decapoda</taxon>
        <taxon>Pleocyemata</taxon>
        <taxon>Brachyura</taxon>
        <taxon>Eubrachyura</taxon>
        <taxon>Portunoidea</taxon>
        <taxon>Portunidae</taxon>
        <taxon>Portuninae</taxon>
        <taxon>Portunus</taxon>
    </lineage>
</organism>
<dbReference type="Proteomes" id="UP000324222">
    <property type="component" value="Unassembled WGS sequence"/>
</dbReference>
<dbReference type="AlphaFoldDB" id="A0A5B7HM78"/>
<dbReference type="EMBL" id="VSRR010031570">
    <property type="protein sequence ID" value="MPC70705.1"/>
    <property type="molecule type" value="Genomic_DNA"/>
</dbReference>
<comment type="caution">
    <text evidence="2">The sequence shown here is derived from an EMBL/GenBank/DDBJ whole genome shotgun (WGS) entry which is preliminary data.</text>
</comment>
<name>A0A5B7HM78_PORTR</name>
<accession>A0A5B7HM78</accession>
<evidence type="ECO:0000313" key="2">
    <source>
        <dbReference type="EMBL" id="MPC70705.1"/>
    </source>
</evidence>
<sequence>MEVRPEEFQNSVLDPFSTMPRFHIHSGSTEGCHRSIHTATSTSTSTPATPTLSHATHASPLISYSQLPPEPPFCGTLAGSLHVVIGYTQINKHVSSSSSFFCACSLISL</sequence>
<evidence type="ECO:0000256" key="1">
    <source>
        <dbReference type="SAM" id="MobiDB-lite"/>
    </source>
</evidence>
<reference evidence="2 3" key="1">
    <citation type="submission" date="2019-05" db="EMBL/GenBank/DDBJ databases">
        <title>Another draft genome of Portunus trituberculatus and its Hox gene families provides insights of decapod evolution.</title>
        <authorList>
            <person name="Jeong J.-H."/>
            <person name="Song I."/>
            <person name="Kim S."/>
            <person name="Choi T."/>
            <person name="Kim D."/>
            <person name="Ryu S."/>
            <person name="Kim W."/>
        </authorList>
    </citation>
    <scope>NUCLEOTIDE SEQUENCE [LARGE SCALE GENOMIC DNA]</scope>
    <source>
        <tissue evidence="2">Muscle</tissue>
    </source>
</reference>
<feature type="compositionally biased region" description="Low complexity" evidence="1">
    <location>
        <begin position="37"/>
        <end position="54"/>
    </location>
</feature>
<protein>
    <submittedName>
        <fullName evidence="2">Uncharacterized protein</fullName>
    </submittedName>
</protein>
<feature type="region of interest" description="Disordered" evidence="1">
    <location>
        <begin position="24"/>
        <end position="54"/>
    </location>
</feature>
<proteinExistence type="predicted"/>
<gene>
    <name evidence="2" type="ORF">E2C01_064959</name>
</gene>
<evidence type="ECO:0000313" key="3">
    <source>
        <dbReference type="Proteomes" id="UP000324222"/>
    </source>
</evidence>
<keyword evidence="3" id="KW-1185">Reference proteome</keyword>